<dbReference type="PANTHER" id="PTHR43004">
    <property type="entry name" value="TRK SYSTEM POTASSIUM UPTAKE PROTEIN"/>
    <property type="match status" value="1"/>
</dbReference>
<evidence type="ECO:0000256" key="1">
    <source>
        <dbReference type="ARBA" id="ARBA00001974"/>
    </source>
</evidence>
<keyword evidence="2" id="KW-0285">Flavoprotein</keyword>
<organism evidence="5 6">
    <name type="scientific">Kribbella koreensis</name>
    <dbReference type="NCBI Taxonomy" id="57909"/>
    <lineage>
        <taxon>Bacteria</taxon>
        <taxon>Bacillati</taxon>
        <taxon>Actinomycetota</taxon>
        <taxon>Actinomycetes</taxon>
        <taxon>Propionibacteriales</taxon>
        <taxon>Kribbellaceae</taxon>
        <taxon>Kribbella</taxon>
    </lineage>
</organism>
<dbReference type="EMBL" id="BAAAHK010000005">
    <property type="protein sequence ID" value="GAA0935901.1"/>
    <property type="molecule type" value="Genomic_DNA"/>
</dbReference>
<dbReference type="Gene3D" id="3.30.70.2450">
    <property type="match status" value="1"/>
</dbReference>
<evidence type="ECO:0000256" key="2">
    <source>
        <dbReference type="ARBA" id="ARBA00022630"/>
    </source>
</evidence>
<evidence type="ECO:0000313" key="6">
    <source>
        <dbReference type="Proteomes" id="UP001500542"/>
    </source>
</evidence>
<dbReference type="InterPro" id="IPR002938">
    <property type="entry name" value="FAD-bd"/>
</dbReference>
<dbReference type="Gene3D" id="3.50.50.60">
    <property type="entry name" value="FAD/NAD(P)-binding domain"/>
    <property type="match status" value="1"/>
</dbReference>
<dbReference type="PANTHER" id="PTHR43004:SF19">
    <property type="entry name" value="BINDING MONOOXYGENASE, PUTATIVE (JCVI)-RELATED"/>
    <property type="match status" value="1"/>
</dbReference>
<proteinExistence type="predicted"/>
<comment type="caution">
    <text evidence="5">The sequence shown here is derived from an EMBL/GenBank/DDBJ whole genome shotgun (WGS) entry which is preliminary data.</text>
</comment>
<dbReference type="SUPFAM" id="SSF51905">
    <property type="entry name" value="FAD/NAD(P)-binding domain"/>
    <property type="match status" value="1"/>
</dbReference>
<dbReference type="InterPro" id="IPR036188">
    <property type="entry name" value="FAD/NAD-bd_sf"/>
</dbReference>
<keyword evidence="6" id="KW-1185">Reference proteome</keyword>
<dbReference type="Pfam" id="PF01494">
    <property type="entry name" value="FAD_binding_3"/>
    <property type="match status" value="1"/>
</dbReference>
<sequence>MIPEKTEVLVVGAGPVGLAVAVSLAGHGRQVTVVDRQAAGANTSRASVVHPRTLELLERIGVSERLTELGIHVEQFNIADGDRTLVPVRFDKLPTEYPYVLMIPQNVTEQVLLERLAELGGTVHRPYVATGVQQSVDGAEVSLESGEVIKAQYVVAADGMNSRMRDLAGLGFDGAEALPLNFTLVDVRVESGLPADEVLLYFSKSGMLVAAPLPDGTFRLVAEVEEAPEHPDVAYAQRLLNARGPQEESARVTEVVWGSRFRIHERVADRYREGRVVLAGDAAHTHSPAGGQGMNLGLRDAVVLGDALADALTTGDESKLDDYAKASREEAVRVVALAHRLTRLATAPTALRPARNAGLHLLSHLPAFRRGLAEQLAAIGPR</sequence>
<evidence type="ECO:0000313" key="5">
    <source>
        <dbReference type="EMBL" id="GAA0935901.1"/>
    </source>
</evidence>
<accession>A0ABN1Q123</accession>
<protein>
    <submittedName>
        <fullName evidence="5">NAD(P)/FAD-dependent oxidoreductase</fullName>
    </submittedName>
</protein>
<keyword evidence="3" id="KW-0274">FAD</keyword>
<feature type="domain" description="FAD-binding" evidence="4">
    <location>
        <begin position="5"/>
        <end position="336"/>
    </location>
</feature>
<comment type="cofactor">
    <cofactor evidence="1">
        <name>FAD</name>
        <dbReference type="ChEBI" id="CHEBI:57692"/>
    </cofactor>
</comment>
<evidence type="ECO:0000256" key="3">
    <source>
        <dbReference type="ARBA" id="ARBA00022827"/>
    </source>
</evidence>
<gene>
    <name evidence="5" type="ORF">GCM10009554_23060</name>
</gene>
<dbReference type="InterPro" id="IPR050641">
    <property type="entry name" value="RIFMO-like"/>
</dbReference>
<evidence type="ECO:0000259" key="4">
    <source>
        <dbReference type="Pfam" id="PF01494"/>
    </source>
</evidence>
<dbReference type="PRINTS" id="PR00420">
    <property type="entry name" value="RNGMNOXGNASE"/>
</dbReference>
<name>A0ABN1Q123_9ACTN</name>
<reference evidence="5 6" key="1">
    <citation type="journal article" date="2019" name="Int. J. Syst. Evol. Microbiol.">
        <title>The Global Catalogue of Microorganisms (GCM) 10K type strain sequencing project: providing services to taxonomists for standard genome sequencing and annotation.</title>
        <authorList>
            <consortium name="The Broad Institute Genomics Platform"/>
            <consortium name="The Broad Institute Genome Sequencing Center for Infectious Disease"/>
            <person name="Wu L."/>
            <person name="Ma J."/>
        </authorList>
    </citation>
    <scope>NUCLEOTIDE SEQUENCE [LARGE SCALE GENOMIC DNA]</scope>
    <source>
        <strain evidence="5 6">JCM 10977</strain>
    </source>
</reference>
<dbReference type="Proteomes" id="UP001500542">
    <property type="component" value="Unassembled WGS sequence"/>
</dbReference>
<dbReference type="RefSeq" id="WP_343967852.1">
    <property type="nucleotide sequence ID" value="NZ_BAAAHK010000005.1"/>
</dbReference>